<evidence type="ECO:0000256" key="1">
    <source>
        <dbReference type="SAM" id="MobiDB-lite"/>
    </source>
</evidence>
<dbReference type="AlphaFoldDB" id="A0A1E3B8K4"/>
<feature type="region of interest" description="Disordered" evidence="1">
    <location>
        <begin position="1"/>
        <end position="46"/>
    </location>
</feature>
<gene>
    <name evidence="2" type="ORF">SI65_06978</name>
</gene>
<reference evidence="2 3" key="1">
    <citation type="journal article" date="2016" name="BMC Genomics">
        <title>Comparative genomic and transcriptomic analyses of the Fuzhuan brick tea-fermentation fungus Aspergillus cristatus.</title>
        <authorList>
            <person name="Ge Y."/>
            <person name="Wang Y."/>
            <person name="Liu Y."/>
            <person name="Tan Y."/>
            <person name="Ren X."/>
            <person name="Zhang X."/>
            <person name="Hyde K.D."/>
            <person name="Liu Y."/>
            <person name="Liu Z."/>
        </authorList>
    </citation>
    <scope>NUCLEOTIDE SEQUENCE [LARGE SCALE GENOMIC DNA]</scope>
    <source>
        <strain evidence="2 3">GZAAS20.1005</strain>
    </source>
</reference>
<evidence type="ECO:0000313" key="2">
    <source>
        <dbReference type="EMBL" id="ODM17303.1"/>
    </source>
</evidence>
<comment type="caution">
    <text evidence="2">The sequence shown here is derived from an EMBL/GenBank/DDBJ whole genome shotgun (WGS) entry which is preliminary data.</text>
</comment>
<dbReference type="EMBL" id="JXNT01000008">
    <property type="protein sequence ID" value="ODM17303.1"/>
    <property type="molecule type" value="Genomic_DNA"/>
</dbReference>
<protein>
    <submittedName>
        <fullName evidence="2">Uncharacterized protein</fullName>
    </submittedName>
</protein>
<proteinExistence type="predicted"/>
<sequence length="118" mass="12913">MESENSDSETATLLPGKDATFEDDSPKVPSEDRSASSFADSARPSLDSQVAMRLISPLFLLLAAFHATQVDPAEQDSPLTGEIVVTDQNQSLTVLENQTTRCQLYNTAVRNLRNNQNK</sequence>
<dbReference type="VEuPathDB" id="FungiDB:SI65_06978"/>
<dbReference type="OrthoDB" id="4483032at2759"/>
<evidence type="ECO:0000313" key="3">
    <source>
        <dbReference type="Proteomes" id="UP000094569"/>
    </source>
</evidence>
<organism evidence="2 3">
    <name type="scientific">Aspergillus cristatus</name>
    <name type="common">Chinese Fuzhuan brick tea-fermentation fungus</name>
    <name type="synonym">Eurotium cristatum</name>
    <dbReference type="NCBI Taxonomy" id="573508"/>
    <lineage>
        <taxon>Eukaryota</taxon>
        <taxon>Fungi</taxon>
        <taxon>Dikarya</taxon>
        <taxon>Ascomycota</taxon>
        <taxon>Pezizomycotina</taxon>
        <taxon>Eurotiomycetes</taxon>
        <taxon>Eurotiomycetidae</taxon>
        <taxon>Eurotiales</taxon>
        <taxon>Aspergillaceae</taxon>
        <taxon>Aspergillus</taxon>
        <taxon>Aspergillus subgen. Aspergillus</taxon>
    </lineage>
</organism>
<dbReference type="Proteomes" id="UP000094569">
    <property type="component" value="Unassembled WGS sequence"/>
</dbReference>
<feature type="compositionally biased region" description="Low complexity" evidence="1">
    <location>
        <begin position="35"/>
        <end position="45"/>
    </location>
</feature>
<accession>A0A1E3B8K4</accession>
<name>A0A1E3B8K4_ASPCR</name>
<feature type="compositionally biased region" description="Basic and acidic residues" evidence="1">
    <location>
        <begin position="24"/>
        <end position="34"/>
    </location>
</feature>
<keyword evidence="3" id="KW-1185">Reference proteome</keyword>